<evidence type="ECO:0000313" key="5">
    <source>
        <dbReference type="Proteomes" id="UP000291819"/>
    </source>
</evidence>
<protein>
    <submittedName>
        <fullName evidence="4">Glycosyltransferase family 8 protein</fullName>
    </submittedName>
</protein>
<dbReference type="InterPro" id="IPR029044">
    <property type="entry name" value="Nucleotide-diphossugar_trans"/>
</dbReference>
<dbReference type="Gene3D" id="3.90.550.10">
    <property type="entry name" value="Spore Coat Polysaccharide Biosynthesis Protein SpsA, Chain A"/>
    <property type="match status" value="1"/>
</dbReference>
<comment type="caution">
    <text evidence="4">The sequence shown here is derived from an EMBL/GenBank/DDBJ whole genome shotgun (WGS) entry which is preliminary data.</text>
</comment>
<dbReference type="GO" id="GO:0016757">
    <property type="term" value="F:glycosyltransferase activity"/>
    <property type="evidence" value="ECO:0007669"/>
    <property type="project" value="UniProtKB-KW"/>
</dbReference>
<dbReference type="SUPFAM" id="SSF53448">
    <property type="entry name" value="Nucleotide-diphospho-sugar transferases"/>
    <property type="match status" value="1"/>
</dbReference>
<organism evidence="4 5">
    <name type="scientific">Pedobacter kyonggii</name>
    <dbReference type="NCBI Taxonomy" id="1926871"/>
    <lineage>
        <taxon>Bacteria</taxon>
        <taxon>Pseudomonadati</taxon>
        <taxon>Bacteroidota</taxon>
        <taxon>Sphingobacteriia</taxon>
        <taxon>Sphingobacteriales</taxon>
        <taxon>Sphingobacteriaceae</taxon>
        <taxon>Pedobacter</taxon>
    </lineage>
</organism>
<accession>A0A4Q9HD86</accession>
<keyword evidence="5" id="KW-1185">Reference proteome</keyword>
<sequence length="323" mass="37482">MQIAIVCASDNNFALPMMVMLSSAVINLDKNSIVDIYIIDSGILEKNRQKIEHLITRYNNVNSLSFLNKNLEDNKNLYATSAINKTTYLRILLSTLLPNLEKVIYLDSDLIVEDDLIKIWSIPFDGCLAMGIQDYYFPTVSSNEALENYKELGLNTDTPFCNAGVIVMNLAAWRVEDIGNKIMNYCETTNQNDQQGINAILAGRWKLIDPRWNVTLSSLDSFKNTSFYRDLSLEEVRETLLSKPGILHYTSWFKPWHLGLQRLALINNYYSQNQRSRFYFYLKMSGWFNPLHFSLWLWLRKSILFFGMKLPHQVKNMSLKLKL</sequence>
<dbReference type="OrthoDB" id="695971at2"/>
<gene>
    <name evidence="4" type="ORF">EYS08_11705</name>
</gene>
<dbReference type="Pfam" id="PF01501">
    <property type="entry name" value="Glyco_transf_8"/>
    <property type="match status" value="1"/>
</dbReference>
<dbReference type="Proteomes" id="UP000291819">
    <property type="component" value="Unassembled WGS sequence"/>
</dbReference>
<keyword evidence="2 4" id="KW-0808">Transferase</keyword>
<dbReference type="RefSeq" id="WP_131030204.1">
    <property type="nucleotide sequence ID" value="NZ_SIXF01000009.1"/>
</dbReference>
<dbReference type="InterPro" id="IPR050748">
    <property type="entry name" value="Glycosyltrans_8_dom-fam"/>
</dbReference>
<keyword evidence="3" id="KW-0479">Metal-binding</keyword>
<dbReference type="AlphaFoldDB" id="A0A4Q9HD86"/>
<keyword evidence="1" id="KW-0328">Glycosyltransferase</keyword>
<dbReference type="InterPro" id="IPR002495">
    <property type="entry name" value="Glyco_trans_8"/>
</dbReference>
<dbReference type="PANTHER" id="PTHR13778:SF47">
    <property type="entry name" value="LIPOPOLYSACCHARIDE 1,3-GALACTOSYLTRANSFERASE"/>
    <property type="match status" value="1"/>
</dbReference>
<evidence type="ECO:0000313" key="4">
    <source>
        <dbReference type="EMBL" id="TBO42185.1"/>
    </source>
</evidence>
<dbReference type="GO" id="GO:0046872">
    <property type="term" value="F:metal ion binding"/>
    <property type="evidence" value="ECO:0007669"/>
    <property type="project" value="UniProtKB-KW"/>
</dbReference>
<proteinExistence type="predicted"/>
<dbReference type="EMBL" id="SIXF01000009">
    <property type="protein sequence ID" value="TBO42185.1"/>
    <property type="molecule type" value="Genomic_DNA"/>
</dbReference>
<reference evidence="4 5" key="1">
    <citation type="submission" date="2019-02" db="EMBL/GenBank/DDBJ databases">
        <title>Pedobacter kyonggii whole genome sequence analysis.</title>
        <authorList>
            <person name="Dahal R.H."/>
        </authorList>
    </citation>
    <scope>NUCLEOTIDE SEQUENCE [LARGE SCALE GENOMIC DNA]</scope>
    <source>
        <strain evidence="4 5">K-4-11-1</strain>
    </source>
</reference>
<evidence type="ECO:0000256" key="2">
    <source>
        <dbReference type="ARBA" id="ARBA00022679"/>
    </source>
</evidence>
<evidence type="ECO:0000256" key="1">
    <source>
        <dbReference type="ARBA" id="ARBA00022676"/>
    </source>
</evidence>
<dbReference type="PANTHER" id="PTHR13778">
    <property type="entry name" value="GLYCOSYLTRANSFERASE 8 DOMAIN-CONTAINING PROTEIN"/>
    <property type="match status" value="1"/>
</dbReference>
<dbReference type="CDD" id="cd04194">
    <property type="entry name" value="GT8_A4GalT_like"/>
    <property type="match status" value="1"/>
</dbReference>
<name>A0A4Q9HD86_9SPHI</name>
<evidence type="ECO:0000256" key="3">
    <source>
        <dbReference type="ARBA" id="ARBA00022723"/>
    </source>
</evidence>